<dbReference type="InterPro" id="IPR012337">
    <property type="entry name" value="RNaseH-like_sf"/>
</dbReference>
<comment type="caution">
    <text evidence="5">The sequence shown here is derived from an EMBL/GenBank/DDBJ whole genome shotgun (WGS) entry which is preliminary data.</text>
</comment>
<dbReference type="InterPro" id="IPR008042">
    <property type="entry name" value="Retrotrans_Pao"/>
</dbReference>
<dbReference type="InterPro" id="IPR001584">
    <property type="entry name" value="Integrase_cat-core"/>
</dbReference>
<dbReference type="SUPFAM" id="SSF53098">
    <property type="entry name" value="Ribonuclease H-like"/>
    <property type="match status" value="1"/>
</dbReference>
<keyword evidence="1" id="KW-0479">Metal-binding</keyword>
<evidence type="ECO:0000256" key="1">
    <source>
        <dbReference type="PROSITE-ProRule" id="PRU00047"/>
    </source>
</evidence>
<dbReference type="PANTHER" id="PTHR47331">
    <property type="entry name" value="PHD-TYPE DOMAIN-CONTAINING PROTEIN"/>
    <property type="match status" value="1"/>
</dbReference>
<dbReference type="Proteomes" id="UP001286313">
    <property type="component" value="Unassembled WGS sequence"/>
</dbReference>
<dbReference type="SUPFAM" id="SSF56672">
    <property type="entry name" value="DNA/RNA polymerases"/>
    <property type="match status" value="1"/>
</dbReference>
<dbReference type="PANTHER" id="PTHR47331:SF4">
    <property type="entry name" value="PEPTIDASE S1 DOMAIN-CONTAINING PROTEIN"/>
    <property type="match status" value="1"/>
</dbReference>
<organism evidence="5 6">
    <name type="scientific">Petrolisthes cinctipes</name>
    <name type="common">Flat porcelain crab</name>
    <dbReference type="NCBI Taxonomy" id="88211"/>
    <lineage>
        <taxon>Eukaryota</taxon>
        <taxon>Metazoa</taxon>
        <taxon>Ecdysozoa</taxon>
        <taxon>Arthropoda</taxon>
        <taxon>Crustacea</taxon>
        <taxon>Multicrustacea</taxon>
        <taxon>Malacostraca</taxon>
        <taxon>Eumalacostraca</taxon>
        <taxon>Eucarida</taxon>
        <taxon>Decapoda</taxon>
        <taxon>Pleocyemata</taxon>
        <taxon>Anomura</taxon>
        <taxon>Galatheoidea</taxon>
        <taxon>Porcellanidae</taxon>
        <taxon>Petrolisthes</taxon>
    </lineage>
</organism>
<feature type="region of interest" description="Disordered" evidence="2">
    <location>
        <begin position="1"/>
        <end position="22"/>
    </location>
</feature>
<name>A0AAE1GK45_PETCI</name>
<dbReference type="GO" id="GO:0003676">
    <property type="term" value="F:nucleic acid binding"/>
    <property type="evidence" value="ECO:0007669"/>
    <property type="project" value="InterPro"/>
</dbReference>
<dbReference type="GO" id="GO:0071897">
    <property type="term" value="P:DNA biosynthetic process"/>
    <property type="evidence" value="ECO:0007669"/>
    <property type="project" value="UniProtKB-ARBA"/>
</dbReference>
<dbReference type="InterPro" id="IPR040676">
    <property type="entry name" value="DUF5641"/>
</dbReference>
<dbReference type="EMBL" id="JAWQEG010000089">
    <property type="protein sequence ID" value="KAK3894823.1"/>
    <property type="molecule type" value="Genomic_DNA"/>
</dbReference>
<dbReference type="InterPro" id="IPR036397">
    <property type="entry name" value="RNaseH_sf"/>
</dbReference>
<evidence type="ECO:0000256" key="2">
    <source>
        <dbReference type="SAM" id="MobiDB-lite"/>
    </source>
</evidence>
<gene>
    <name evidence="5" type="ORF">Pcinc_001445</name>
</gene>
<protein>
    <submittedName>
        <fullName evidence="5">Uncharacterized protein</fullName>
    </submittedName>
</protein>
<dbReference type="Pfam" id="PF18701">
    <property type="entry name" value="DUF5641"/>
    <property type="match status" value="1"/>
</dbReference>
<keyword evidence="1" id="KW-0862">Zinc</keyword>
<keyword evidence="1" id="KW-0863">Zinc-finger</keyword>
<dbReference type="PROSITE" id="PS50994">
    <property type="entry name" value="INTEGRASE"/>
    <property type="match status" value="1"/>
</dbReference>
<sequence length="1486" mass="169017">MNSDVRVTDNASKARVHATSFDSEPESLTTAVTKLQGKQEKIEECMINLTKQMSTLAENIQRTETGVKNSSECWYHGTNAHDITKCSGFQRLANNDKMDAVRQMGACFRCLRLGHVGRQCTRSVSCSECGRNHHWMIHSCLSKPEAHASSNVLSWSKALLMISSVYSNAYPITTLWDPGSDMNLITNRMAKHLGLKGRSISLEVTRVGNVCSKFETLEYNVPLNDCHGNIHNVRACGISEITSEARPVDTTSVAALWGIQDKDIARPHGKIDLLIGTDYCKLFPSVLQTVGDLQLMQGPFGYCIRGSHPLLNVDSVNNSYVYVRVNHLAGVSHVNDLHVEPKESVTKRLQAFFDVESLGIHCNPKCGNCKCGKCPLGSNKYSVKEERELALITKGLSHDPEKNRWIAIYPWIKSPETLPNNLSVSLARLRSTEKRLSKRGAKYAKAYSDQMQDMVARGVARKLTDEEMRNYEGPVHYIPHHEVLRPESKSTPIRIVFNSSASYMGHVLNDYYAKGPDVLNDLFGILLRFREKPVAIVGDISKMYNSVLISELDQMTHRFLWRNMNPDKNPDHYCLQTVTFGDRPSGIIAMTALHKTAEMLESEYPEAAAMLIHDSYVDDVIHSCITVSEALRKLTDTGEILKVGGFQIKQWVISGDHDKVDDKKLVDTEMEKVLGMRWEPKKDQFIFKVSINFSKKYKKVHTEPNLTVDDIIKKAPNSLTKRMILSQVASLYDPLGLATPFTMRCKLLLRQLITLKNENDGVELGWDDPIPYQMYNQWIYLFTEMYELEKVKFKRCVRPDTAVGNPILVMYSDASNAAYATCAYVRFKLQSCTYSSQLLAAKSRVAPVRQITIPRLELCAAALSARMRKVIEKESRFEFEEVLHLTDSMIVRSQIQKESHGFGTFVATRIVEIQALTNTDEWWWTTSTDNAADFATRPQHPSKMGSDSLWQTGPKYLTLSKEQWPISQPCIQELPDRSCITLTCDVKINHGQEASIIDIKCFSSYERMINTTAMILLLCKRKSFKGLLHNLTSADLKQAENYWIKIVQREFAGDWEKRFKRSGPCVNENGIITVGERISKWLKDDWNQDKFILLSRSNPFTILYIQHLHNNNHGGVDLTLAKLQRKFWVPGARKVIKLIKEKCVICKKIDKPRMEQQMGQLPDKRLKPSPAFYNTALDLFGPILIRDTVKRRSRAKVYGVIFTCFTCRAVYLDLTEGYDTDSFLSTFRRFVSIRGYPQTIHSDMGTQLTAASKEIRNMMGKWNTSQISTFSLNQGTTWSFNKSANAPWQNGICEALIKTVKRLLVIAVGECVLSFGELQTVLFEVANLLNDRPIGLKPGYDIDMGAYLCPNDLLLGRSSNKVPSGPMGNEPDVRKRFTIIQTIVTTFWKRWMRDYFPTLLVRHKWHTERRNLQKGDIVLVQDNDLVRGNWRLAQVFQANAGKDGKVRDVVLRYKPLCSSDEYKGRKDRLVNRSVHRLVLLLPIEDQ</sequence>
<dbReference type="InterPro" id="IPR041588">
    <property type="entry name" value="Integrase_H2C2"/>
</dbReference>
<dbReference type="InterPro" id="IPR043502">
    <property type="entry name" value="DNA/RNA_pol_sf"/>
</dbReference>
<feature type="compositionally biased region" description="Polar residues" evidence="2">
    <location>
        <begin position="1"/>
        <end position="11"/>
    </location>
</feature>
<proteinExistence type="predicted"/>
<evidence type="ECO:0000313" key="5">
    <source>
        <dbReference type="EMBL" id="KAK3894823.1"/>
    </source>
</evidence>
<dbReference type="PROSITE" id="PS50158">
    <property type="entry name" value="ZF_CCHC"/>
    <property type="match status" value="1"/>
</dbReference>
<dbReference type="Pfam" id="PF05380">
    <property type="entry name" value="Peptidase_A17"/>
    <property type="match status" value="1"/>
</dbReference>
<feature type="domain" description="Integrase catalytic" evidence="4">
    <location>
        <begin position="1166"/>
        <end position="1358"/>
    </location>
</feature>
<evidence type="ECO:0000259" key="4">
    <source>
        <dbReference type="PROSITE" id="PS50994"/>
    </source>
</evidence>
<evidence type="ECO:0000313" key="6">
    <source>
        <dbReference type="Proteomes" id="UP001286313"/>
    </source>
</evidence>
<dbReference type="Gene3D" id="1.10.340.70">
    <property type="match status" value="1"/>
</dbReference>
<dbReference type="GO" id="GO:0015074">
    <property type="term" value="P:DNA integration"/>
    <property type="evidence" value="ECO:0007669"/>
    <property type="project" value="InterPro"/>
</dbReference>
<evidence type="ECO:0000259" key="3">
    <source>
        <dbReference type="PROSITE" id="PS50158"/>
    </source>
</evidence>
<reference evidence="5" key="1">
    <citation type="submission" date="2023-10" db="EMBL/GenBank/DDBJ databases">
        <title>Genome assemblies of two species of porcelain crab, Petrolisthes cinctipes and Petrolisthes manimaculis (Anomura: Porcellanidae).</title>
        <authorList>
            <person name="Angst P."/>
        </authorList>
    </citation>
    <scope>NUCLEOTIDE SEQUENCE</scope>
    <source>
        <strain evidence="5">PB745_01</strain>
        <tissue evidence="5">Gill</tissue>
    </source>
</reference>
<accession>A0AAE1GK45</accession>
<dbReference type="Gene3D" id="3.30.420.10">
    <property type="entry name" value="Ribonuclease H-like superfamily/Ribonuclease H"/>
    <property type="match status" value="1"/>
</dbReference>
<feature type="domain" description="CCHC-type" evidence="3">
    <location>
        <begin position="107"/>
        <end position="122"/>
    </location>
</feature>
<dbReference type="Pfam" id="PF17921">
    <property type="entry name" value="Integrase_H2C2"/>
    <property type="match status" value="1"/>
</dbReference>
<keyword evidence="6" id="KW-1185">Reference proteome</keyword>
<dbReference type="InterPro" id="IPR001878">
    <property type="entry name" value="Znf_CCHC"/>
</dbReference>
<dbReference type="GO" id="GO:0008270">
    <property type="term" value="F:zinc ion binding"/>
    <property type="evidence" value="ECO:0007669"/>
    <property type="project" value="UniProtKB-KW"/>
</dbReference>
<dbReference type="GO" id="GO:0042575">
    <property type="term" value="C:DNA polymerase complex"/>
    <property type="evidence" value="ECO:0007669"/>
    <property type="project" value="UniProtKB-ARBA"/>
</dbReference>